<dbReference type="NCBIfam" id="TIGR04183">
    <property type="entry name" value="Por_Secre_tail"/>
    <property type="match status" value="1"/>
</dbReference>
<protein>
    <submittedName>
        <fullName evidence="4">T9SS type A sorting domain-containing protein</fullName>
    </submittedName>
</protein>
<keyword evidence="1 2" id="KW-0732">Signal</keyword>
<feature type="chain" id="PRO_5019342660" evidence="2">
    <location>
        <begin position="20"/>
        <end position="117"/>
    </location>
</feature>
<dbReference type="RefSeq" id="WP_126448498.1">
    <property type="nucleotide sequence ID" value="NZ_CP034549.1"/>
</dbReference>
<dbReference type="Proteomes" id="UP000279600">
    <property type="component" value="Chromosome"/>
</dbReference>
<proteinExistence type="predicted"/>
<dbReference type="EMBL" id="CP034549">
    <property type="protein sequence ID" value="AZQ44783.1"/>
    <property type="molecule type" value="Genomic_DNA"/>
</dbReference>
<evidence type="ECO:0000313" key="4">
    <source>
        <dbReference type="EMBL" id="AZQ44783.1"/>
    </source>
</evidence>
<keyword evidence="5" id="KW-1185">Reference proteome</keyword>
<dbReference type="OrthoDB" id="9816120at2"/>
<feature type="signal peptide" evidence="2">
    <location>
        <begin position="1"/>
        <end position="19"/>
    </location>
</feature>
<organism evidence="4 5">
    <name type="scientific">Nonlabens ponticola</name>
    <dbReference type="NCBI Taxonomy" id="2496866"/>
    <lineage>
        <taxon>Bacteria</taxon>
        <taxon>Pseudomonadati</taxon>
        <taxon>Bacteroidota</taxon>
        <taxon>Flavobacteriia</taxon>
        <taxon>Flavobacteriales</taxon>
        <taxon>Flavobacteriaceae</taxon>
        <taxon>Nonlabens</taxon>
    </lineage>
</organism>
<gene>
    <name evidence="4" type="ORF">EJ995_11260</name>
</gene>
<reference evidence="4 5" key="1">
    <citation type="submission" date="2018-12" db="EMBL/GenBank/DDBJ databases">
        <title>Complete genome of Nonlabens sp. MJ115.</title>
        <authorList>
            <person name="Choi H.S."/>
            <person name="Jung J."/>
        </authorList>
    </citation>
    <scope>NUCLEOTIDE SEQUENCE [LARGE SCALE GENOMIC DNA]</scope>
    <source>
        <strain evidence="4 5">MJ115</strain>
    </source>
</reference>
<evidence type="ECO:0000259" key="3">
    <source>
        <dbReference type="Pfam" id="PF18962"/>
    </source>
</evidence>
<dbReference type="Pfam" id="PF18962">
    <property type="entry name" value="Por_Secre_tail"/>
    <property type="match status" value="1"/>
</dbReference>
<evidence type="ECO:0000313" key="5">
    <source>
        <dbReference type="Proteomes" id="UP000279600"/>
    </source>
</evidence>
<dbReference type="AlphaFoldDB" id="A0A3S9N0E5"/>
<evidence type="ECO:0000256" key="2">
    <source>
        <dbReference type="SAM" id="SignalP"/>
    </source>
</evidence>
<dbReference type="InterPro" id="IPR026444">
    <property type="entry name" value="Secre_tail"/>
</dbReference>
<sequence length="117" mass="13027">MKILLLSFLLSFYSVASYAATVEPVVITTSVDTQKPESMRLINNPVKDGTLKIQILNAQSLTMNVVIINSLGKEVYRAQRSLNKQAQLFDVSTLASGIYFLRVNTESSNFVKKLIVQ</sequence>
<name>A0A3S9N0E5_9FLAO</name>
<dbReference type="KEGG" id="noj:EJ995_11260"/>
<evidence type="ECO:0000256" key="1">
    <source>
        <dbReference type="ARBA" id="ARBA00022729"/>
    </source>
</evidence>
<accession>A0A3S9N0E5</accession>
<feature type="domain" description="Secretion system C-terminal sorting" evidence="3">
    <location>
        <begin position="44"/>
        <end position="116"/>
    </location>
</feature>